<evidence type="ECO:0000313" key="1">
    <source>
        <dbReference type="EMBL" id="KAJ0085316.1"/>
    </source>
</evidence>
<comment type="caution">
    <text evidence="1">The sequence shown here is derived from an EMBL/GenBank/DDBJ whole genome shotgun (WGS) entry which is preliminary data.</text>
</comment>
<name>A0ACC1AGL2_9ROSI</name>
<protein>
    <submittedName>
        <fullName evidence="1">Uncharacterized protein</fullName>
    </submittedName>
</protein>
<keyword evidence="2" id="KW-1185">Reference proteome</keyword>
<dbReference type="EMBL" id="CM047906">
    <property type="protein sequence ID" value="KAJ0085316.1"/>
    <property type="molecule type" value="Genomic_DNA"/>
</dbReference>
<organism evidence="1 2">
    <name type="scientific">Pistacia atlantica</name>
    <dbReference type="NCBI Taxonomy" id="434234"/>
    <lineage>
        <taxon>Eukaryota</taxon>
        <taxon>Viridiplantae</taxon>
        <taxon>Streptophyta</taxon>
        <taxon>Embryophyta</taxon>
        <taxon>Tracheophyta</taxon>
        <taxon>Spermatophyta</taxon>
        <taxon>Magnoliopsida</taxon>
        <taxon>eudicotyledons</taxon>
        <taxon>Gunneridae</taxon>
        <taxon>Pentapetalae</taxon>
        <taxon>rosids</taxon>
        <taxon>malvids</taxon>
        <taxon>Sapindales</taxon>
        <taxon>Anacardiaceae</taxon>
        <taxon>Pistacia</taxon>
    </lineage>
</organism>
<sequence length="602" mass="66050">MAEQRQAFRFRLPWLSAVAAPRPSEPRVQAPPQPTTTAPPQRPPFRPAGIAPSQPPPPAPRTEPQAPPKTEPQPFPSRAATESRVASQPASPARATQTRAASVPPSPTRGSTETRVSSQPASPSRATTQTQITSQTKSPSHAATQARATSVPPSPSRTASQTQSTIQAGPRPQSSYPFASRTTGQTSQPSSPMRKAPQVQPMARTVSQPPSPPKKPEPVPQQTSRPPFSLIQPPSFFPREQEPRPIGSLKPSQEKPETQIKSEIVSESQYQTATTFKRDRVTTPPLRASDGVASTAMAEFEKVFKKTEEKKDVGESMKEKKAEDGKKDAVHEVKEEETNEPVDEQMRKALTKLLSGASGSGTQTKEFLSSTSQTGDRKQEKQETFDRKKPLSTSSPDEKQIKTVSSTHLKDRSTRVDILRKAPLHKEIKDDILKFTHRLTLGNSKQTMDGKQVSIMTLAGENRGASMLLGSESAKKDGSVHIHRGYKIDSNEIHESTTDGEGSSKERIPRDPIAGKDQETKVHINKHTKSTIQAESAETRKAEYSITPAQNLTYQPTIRRRCLRGLFLEPSDSDPDNPEKPRRHGCLYSCGETSEDKEIGLH</sequence>
<proteinExistence type="predicted"/>
<accession>A0ACC1AGL2</accession>
<evidence type="ECO:0000313" key="2">
    <source>
        <dbReference type="Proteomes" id="UP001164250"/>
    </source>
</evidence>
<reference evidence="2" key="1">
    <citation type="journal article" date="2023" name="G3 (Bethesda)">
        <title>Genome assembly and association tests identify interacting loci associated with vigor, precocity, and sex in interspecific pistachio rootstocks.</title>
        <authorList>
            <person name="Palmer W."/>
            <person name="Jacygrad E."/>
            <person name="Sagayaradj S."/>
            <person name="Cavanaugh K."/>
            <person name="Han R."/>
            <person name="Bertier L."/>
            <person name="Beede B."/>
            <person name="Kafkas S."/>
            <person name="Golino D."/>
            <person name="Preece J."/>
            <person name="Michelmore R."/>
        </authorList>
    </citation>
    <scope>NUCLEOTIDE SEQUENCE [LARGE SCALE GENOMIC DNA]</scope>
</reference>
<gene>
    <name evidence="1" type="ORF">Patl1_09160</name>
</gene>
<dbReference type="Proteomes" id="UP001164250">
    <property type="component" value="Chromosome 10"/>
</dbReference>